<dbReference type="Proteomes" id="UP000215559">
    <property type="component" value="Unassembled WGS sequence"/>
</dbReference>
<feature type="site" description="Discriminates between blocked and unblocked aminoacyl-tRNA" evidence="7">
    <location>
        <position position="8"/>
    </location>
</feature>
<dbReference type="NCBIfam" id="TIGR00447">
    <property type="entry name" value="pth"/>
    <property type="match status" value="1"/>
</dbReference>
<evidence type="ECO:0000256" key="5">
    <source>
        <dbReference type="ARBA" id="ARBA00038063"/>
    </source>
</evidence>
<comment type="subunit">
    <text evidence="7">Monomer.</text>
</comment>
<proteinExistence type="inferred from homology"/>
<evidence type="ECO:0000256" key="8">
    <source>
        <dbReference type="RuleBase" id="RU000673"/>
    </source>
</evidence>
<dbReference type="EC" id="3.1.1.29" evidence="1 7"/>
<dbReference type="GO" id="GO:0004045">
    <property type="term" value="F:peptidyl-tRNA hydrolase activity"/>
    <property type="evidence" value="ECO:0007669"/>
    <property type="project" value="UniProtKB-UniRule"/>
</dbReference>
<evidence type="ECO:0000313" key="11">
    <source>
        <dbReference type="Proteomes" id="UP000215559"/>
    </source>
</evidence>
<dbReference type="InterPro" id="IPR018171">
    <property type="entry name" value="Pept_tRNA_hydro_CS"/>
</dbReference>
<keyword evidence="3 7" id="KW-0378">Hydrolase</keyword>
<feature type="site" description="Stabilizes the basic form of H active site to accept a proton" evidence="7">
    <location>
        <position position="86"/>
    </location>
</feature>
<dbReference type="SUPFAM" id="SSF53178">
    <property type="entry name" value="Peptidyl-tRNA hydrolase-like"/>
    <property type="match status" value="1"/>
</dbReference>
<name>A0A235BNY5_UNCW3</name>
<dbReference type="PANTHER" id="PTHR17224">
    <property type="entry name" value="PEPTIDYL-TRNA HYDROLASE"/>
    <property type="match status" value="1"/>
</dbReference>
<dbReference type="AlphaFoldDB" id="A0A235BNY5"/>
<comment type="caution">
    <text evidence="7">Lacks conserved residue(s) required for the propagation of feature annotation.</text>
</comment>
<dbReference type="PANTHER" id="PTHR17224:SF1">
    <property type="entry name" value="PEPTIDYL-TRNA HYDROLASE"/>
    <property type="match status" value="1"/>
</dbReference>
<evidence type="ECO:0000256" key="3">
    <source>
        <dbReference type="ARBA" id="ARBA00022801"/>
    </source>
</evidence>
<protein>
    <recommendedName>
        <fullName evidence="6 7">Peptidyl-tRNA hydrolase</fullName>
        <shortName evidence="7">Pth</shortName>
        <ecNumber evidence="1 7">3.1.1.29</ecNumber>
    </recommendedName>
</protein>
<dbReference type="InterPro" id="IPR001328">
    <property type="entry name" value="Pept_tRNA_hydro"/>
</dbReference>
<evidence type="ECO:0000256" key="9">
    <source>
        <dbReference type="RuleBase" id="RU004320"/>
    </source>
</evidence>
<comment type="caution">
    <text evidence="10">The sequence shown here is derived from an EMBL/GenBank/DDBJ whole genome shotgun (WGS) entry which is preliminary data.</text>
</comment>
<evidence type="ECO:0000256" key="4">
    <source>
        <dbReference type="ARBA" id="ARBA00022884"/>
    </source>
</evidence>
<accession>A0A235BNY5</accession>
<dbReference type="GO" id="GO:0072344">
    <property type="term" value="P:rescue of stalled ribosome"/>
    <property type="evidence" value="ECO:0007669"/>
    <property type="project" value="UniProtKB-UniRule"/>
</dbReference>
<dbReference type="EMBL" id="NOZP01000186">
    <property type="protein sequence ID" value="OYD13876.1"/>
    <property type="molecule type" value="Genomic_DNA"/>
</dbReference>
<organism evidence="10 11">
    <name type="scientific">candidate division WOR-3 bacterium JGI_Cruoil_03_51_56</name>
    <dbReference type="NCBI Taxonomy" id="1973747"/>
    <lineage>
        <taxon>Bacteria</taxon>
        <taxon>Bacteria division WOR-3</taxon>
    </lineage>
</organism>
<dbReference type="InterPro" id="IPR036416">
    <property type="entry name" value="Pept_tRNA_hydro_sf"/>
</dbReference>
<evidence type="ECO:0000313" key="10">
    <source>
        <dbReference type="EMBL" id="OYD13876.1"/>
    </source>
</evidence>
<dbReference type="GO" id="GO:0005737">
    <property type="term" value="C:cytoplasm"/>
    <property type="evidence" value="ECO:0007669"/>
    <property type="project" value="UniProtKB-SubCell"/>
</dbReference>
<dbReference type="FunFam" id="3.40.50.1470:FF:000001">
    <property type="entry name" value="Peptidyl-tRNA hydrolase"/>
    <property type="match status" value="1"/>
</dbReference>
<evidence type="ECO:0000256" key="2">
    <source>
        <dbReference type="ARBA" id="ARBA00022555"/>
    </source>
</evidence>
<dbReference type="Gene3D" id="3.40.50.1470">
    <property type="entry name" value="Peptidyl-tRNA hydrolase"/>
    <property type="match status" value="1"/>
</dbReference>
<evidence type="ECO:0000256" key="7">
    <source>
        <dbReference type="HAMAP-Rule" id="MF_00083"/>
    </source>
</evidence>
<feature type="binding site" evidence="7">
    <location>
        <position position="64"/>
    </location>
    <ligand>
        <name>tRNA</name>
        <dbReference type="ChEBI" id="CHEBI:17843"/>
    </ligand>
</feature>
<dbReference type="PROSITE" id="PS01195">
    <property type="entry name" value="PEPT_TRNA_HYDROL_1"/>
    <property type="match status" value="1"/>
</dbReference>
<keyword evidence="2 7" id="KW-0820">tRNA-binding</keyword>
<comment type="similarity">
    <text evidence="5 7 9">Belongs to the PTH family.</text>
</comment>
<comment type="function">
    <text evidence="7">Catalyzes the release of premature peptidyl moieties from peptidyl-tRNA molecules trapped in stalled 50S ribosomal subunits, and thus maintains levels of free tRNAs and 50S ribosomes.</text>
</comment>
<dbReference type="GO" id="GO:0006515">
    <property type="term" value="P:protein quality control for misfolded or incompletely synthesized proteins"/>
    <property type="evidence" value="ECO:0007669"/>
    <property type="project" value="UniProtKB-UniRule"/>
</dbReference>
<dbReference type="CDD" id="cd00462">
    <property type="entry name" value="PTH"/>
    <property type="match status" value="1"/>
</dbReference>
<evidence type="ECO:0000256" key="1">
    <source>
        <dbReference type="ARBA" id="ARBA00013260"/>
    </source>
</evidence>
<keyword evidence="4 7" id="KW-0694">RNA-binding</keyword>
<feature type="binding site" evidence="7">
    <location>
        <position position="62"/>
    </location>
    <ligand>
        <name>tRNA</name>
        <dbReference type="ChEBI" id="CHEBI:17843"/>
    </ligand>
</feature>
<reference evidence="10 11" key="1">
    <citation type="submission" date="2017-07" db="EMBL/GenBank/DDBJ databases">
        <title>Recovery of genomes from metagenomes via a dereplication, aggregation, and scoring strategy.</title>
        <authorList>
            <person name="Sieber C.M."/>
            <person name="Probst A.J."/>
            <person name="Sharrar A."/>
            <person name="Thomas B.C."/>
            <person name="Hess M."/>
            <person name="Tringe S.G."/>
            <person name="Banfield J.F."/>
        </authorList>
    </citation>
    <scope>NUCLEOTIDE SEQUENCE [LARGE SCALE GENOMIC DNA]</scope>
    <source>
        <strain evidence="10">JGI_Cruoil_03_51_56</strain>
    </source>
</reference>
<gene>
    <name evidence="7" type="primary">pth</name>
    <name evidence="10" type="ORF">CH330_09870</name>
</gene>
<dbReference type="HAMAP" id="MF_00083">
    <property type="entry name" value="Pept_tRNA_hydro_bact"/>
    <property type="match status" value="1"/>
</dbReference>
<sequence>MTVFGLGNPADRYADTRHNIGFMAVDAIAQRLQIRFKHVAARFLARTVLAGRTVTLVKPLLYMNESGIAIKEHLTEEPDEFLVICDDLTLPFGRLRLRPKGSDGGHKGLASIIYHLETTEFPRLRIGIDSPLPGKDMAEYVLEPFTPEQMELLPGVLKRATDAGMTVLVDGLQTAMNKFNPTEEENK</sequence>
<evidence type="ECO:0000256" key="6">
    <source>
        <dbReference type="ARBA" id="ARBA00050038"/>
    </source>
</evidence>
<keyword evidence="7" id="KW-0963">Cytoplasm</keyword>
<comment type="subcellular location">
    <subcellularLocation>
        <location evidence="7">Cytoplasm</location>
    </subcellularLocation>
</comment>
<feature type="active site" description="Proton acceptor" evidence="7">
    <location>
        <position position="18"/>
    </location>
</feature>
<feature type="binding site" evidence="7">
    <location>
        <position position="13"/>
    </location>
    <ligand>
        <name>tRNA</name>
        <dbReference type="ChEBI" id="CHEBI:17843"/>
    </ligand>
</feature>
<dbReference type="Pfam" id="PF01195">
    <property type="entry name" value="Pept_tRNA_hydro"/>
    <property type="match status" value="1"/>
</dbReference>
<dbReference type="GO" id="GO:0000049">
    <property type="term" value="F:tRNA binding"/>
    <property type="evidence" value="ECO:0007669"/>
    <property type="project" value="UniProtKB-UniRule"/>
</dbReference>
<comment type="catalytic activity">
    <reaction evidence="7 8">
        <text>an N-acyl-L-alpha-aminoacyl-tRNA + H2O = an N-acyl-L-amino acid + a tRNA + H(+)</text>
        <dbReference type="Rhea" id="RHEA:54448"/>
        <dbReference type="Rhea" id="RHEA-COMP:10123"/>
        <dbReference type="Rhea" id="RHEA-COMP:13883"/>
        <dbReference type="ChEBI" id="CHEBI:15377"/>
        <dbReference type="ChEBI" id="CHEBI:15378"/>
        <dbReference type="ChEBI" id="CHEBI:59874"/>
        <dbReference type="ChEBI" id="CHEBI:78442"/>
        <dbReference type="ChEBI" id="CHEBI:138191"/>
        <dbReference type="EC" id="3.1.1.29"/>
    </reaction>
</comment>
<comment type="function">
    <text evidence="7">Hydrolyzes ribosome-free peptidyl-tRNAs (with 1 or more amino acids incorporated), which drop off the ribosome during protein synthesis, or as a result of ribosome stalling.</text>
</comment>